<reference evidence="2 3" key="1">
    <citation type="journal article" date="2019" name="Int. J. Syst. Evol. Microbiol.">
        <title>The Global Catalogue of Microorganisms (GCM) 10K type strain sequencing project: providing services to taxonomists for standard genome sequencing and annotation.</title>
        <authorList>
            <consortium name="The Broad Institute Genomics Platform"/>
            <consortium name="The Broad Institute Genome Sequencing Center for Infectious Disease"/>
            <person name="Wu L."/>
            <person name="Ma J."/>
        </authorList>
    </citation>
    <scope>NUCLEOTIDE SEQUENCE [LARGE SCALE GENOMIC DNA]</scope>
    <source>
        <strain evidence="2 3">JCM 14545</strain>
    </source>
</reference>
<evidence type="ECO:0008006" key="4">
    <source>
        <dbReference type="Google" id="ProtNLM"/>
    </source>
</evidence>
<dbReference type="Proteomes" id="UP001501116">
    <property type="component" value="Unassembled WGS sequence"/>
</dbReference>
<evidence type="ECO:0000256" key="1">
    <source>
        <dbReference type="SAM" id="SignalP"/>
    </source>
</evidence>
<accession>A0ABN2S2J2</accession>
<dbReference type="EMBL" id="BAAANN010000031">
    <property type="protein sequence ID" value="GAA1979271.1"/>
    <property type="molecule type" value="Genomic_DNA"/>
</dbReference>
<gene>
    <name evidence="2" type="ORF">GCM10009754_64360</name>
</gene>
<name>A0ABN2S2J2_9PSEU</name>
<feature type="chain" id="PRO_5046969185" description="Secreted protein" evidence="1">
    <location>
        <begin position="31"/>
        <end position="155"/>
    </location>
</feature>
<keyword evidence="1" id="KW-0732">Signal</keyword>
<evidence type="ECO:0000313" key="3">
    <source>
        <dbReference type="Proteomes" id="UP001501116"/>
    </source>
</evidence>
<comment type="caution">
    <text evidence="2">The sequence shown here is derived from an EMBL/GenBank/DDBJ whole genome shotgun (WGS) entry which is preliminary data.</text>
</comment>
<protein>
    <recommendedName>
        <fullName evidence="4">Secreted protein</fullName>
    </recommendedName>
</protein>
<organism evidence="2 3">
    <name type="scientific">Amycolatopsis minnesotensis</name>
    <dbReference type="NCBI Taxonomy" id="337894"/>
    <lineage>
        <taxon>Bacteria</taxon>
        <taxon>Bacillati</taxon>
        <taxon>Actinomycetota</taxon>
        <taxon>Actinomycetes</taxon>
        <taxon>Pseudonocardiales</taxon>
        <taxon>Pseudonocardiaceae</taxon>
        <taxon>Amycolatopsis</taxon>
    </lineage>
</organism>
<evidence type="ECO:0000313" key="2">
    <source>
        <dbReference type="EMBL" id="GAA1979271.1"/>
    </source>
</evidence>
<keyword evidence="3" id="KW-1185">Reference proteome</keyword>
<sequence length="155" mass="16584">MSRTKRLTSAFAVAGVAASILTFAGAPASAAPAAPSGAPCDGQWHQTKDFIGSWVSGWIPSTPGVDFTRDIQYRALSGVTAVHGSPGTPPACTYVTKNFATAAQYRYKICRSTIACEETEFQNYQGNTPSPGWRFPGKVVGYDINANQWRPYADV</sequence>
<dbReference type="RefSeq" id="WP_344427534.1">
    <property type="nucleotide sequence ID" value="NZ_BAAANN010000031.1"/>
</dbReference>
<proteinExistence type="predicted"/>
<feature type="signal peptide" evidence="1">
    <location>
        <begin position="1"/>
        <end position="30"/>
    </location>
</feature>